<dbReference type="GO" id="GO:0046983">
    <property type="term" value="F:protein dimerization activity"/>
    <property type="evidence" value="ECO:0007669"/>
    <property type="project" value="InterPro"/>
</dbReference>
<comment type="caution">
    <text evidence="3">The sequence shown here is derived from an EMBL/GenBank/DDBJ whole genome shotgun (WGS) entry which is preliminary data.</text>
</comment>
<evidence type="ECO:0000256" key="1">
    <source>
        <dbReference type="SAM" id="MobiDB-lite"/>
    </source>
</evidence>
<gene>
    <name evidence="3" type="ORF">TorRG33x02_261770</name>
</gene>
<feature type="compositionally biased region" description="Acidic residues" evidence="1">
    <location>
        <begin position="142"/>
        <end position="158"/>
    </location>
</feature>
<reference evidence="4" key="1">
    <citation type="submission" date="2016-06" db="EMBL/GenBank/DDBJ databases">
        <title>Parallel loss of symbiosis genes in relatives of nitrogen-fixing non-legume Parasponia.</title>
        <authorList>
            <person name="Van Velzen R."/>
            <person name="Holmer R."/>
            <person name="Bu F."/>
            <person name="Rutten L."/>
            <person name="Van Zeijl A."/>
            <person name="Liu W."/>
            <person name="Santuari L."/>
            <person name="Cao Q."/>
            <person name="Sharma T."/>
            <person name="Shen D."/>
            <person name="Roswanjaya Y."/>
            <person name="Wardhani T."/>
            <person name="Kalhor M.S."/>
            <person name="Jansen J."/>
            <person name="Van den Hoogen J."/>
            <person name="Gungor B."/>
            <person name="Hartog M."/>
            <person name="Hontelez J."/>
            <person name="Verver J."/>
            <person name="Yang W.-C."/>
            <person name="Schijlen E."/>
            <person name="Repin R."/>
            <person name="Schilthuizen M."/>
            <person name="Schranz E."/>
            <person name="Heidstra R."/>
            <person name="Miyata K."/>
            <person name="Fedorova E."/>
            <person name="Kohlen W."/>
            <person name="Bisseling T."/>
            <person name="Smit S."/>
            <person name="Geurts R."/>
        </authorList>
    </citation>
    <scope>NUCLEOTIDE SEQUENCE [LARGE SCALE GENOMIC DNA]</scope>
    <source>
        <strain evidence="4">cv. RG33-2</strain>
    </source>
</reference>
<accession>A0A2P5D5P5</accession>
<feature type="compositionally biased region" description="Polar residues" evidence="1">
    <location>
        <begin position="110"/>
        <end position="119"/>
    </location>
</feature>
<evidence type="ECO:0000313" key="3">
    <source>
        <dbReference type="EMBL" id="PON68576.1"/>
    </source>
</evidence>
<evidence type="ECO:0000259" key="2">
    <source>
        <dbReference type="Pfam" id="PF05699"/>
    </source>
</evidence>
<dbReference type="InterPro" id="IPR012337">
    <property type="entry name" value="RNaseH-like_sf"/>
</dbReference>
<protein>
    <submittedName>
        <fullName evidence="3">Ribonuclease H-like domain containing protein</fullName>
    </submittedName>
</protein>
<name>A0A2P5D5P5_TREOI</name>
<sequence length="180" mass="20795">MDKLIPDPEDRVKADLQCSVFHNKEGFFGFNQAKLIFDKRSPVEWWIQFGDGTPELERFAIKVLSLTRSSSGCERNWSTCNQVKMIEVDSPKTNDEELDVDVFGERDQPSGVSKIQSRSTESHKKTTPGQVKLQVRERRDVDEDEEEWNDLDSDDGEDDRAIRYEDTSEDPSSHDDLDDY</sequence>
<dbReference type="STRING" id="63057.A0A2P5D5P5"/>
<dbReference type="Proteomes" id="UP000237000">
    <property type="component" value="Unassembled WGS sequence"/>
</dbReference>
<dbReference type="Pfam" id="PF05699">
    <property type="entry name" value="Dimer_Tnp_hAT"/>
    <property type="match status" value="1"/>
</dbReference>
<dbReference type="InterPro" id="IPR008906">
    <property type="entry name" value="HATC_C_dom"/>
</dbReference>
<dbReference type="InParanoid" id="A0A2P5D5P5"/>
<dbReference type="OrthoDB" id="1163330at2759"/>
<feature type="compositionally biased region" description="Basic and acidic residues" evidence="1">
    <location>
        <begin position="159"/>
        <end position="180"/>
    </location>
</feature>
<dbReference type="EMBL" id="JXTC01000294">
    <property type="protein sequence ID" value="PON68576.1"/>
    <property type="molecule type" value="Genomic_DNA"/>
</dbReference>
<evidence type="ECO:0000313" key="4">
    <source>
        <dbReference type="Proteomes" id="UP000237000"/>
    </source>
</evidence>
<feature type="domain" description="HAT C-terminal dimerisation" evidence="2">
    <location>
        <begin position="38"/>
        <end position="86"/>
    </location>
</feature>
<feature type="region of interest" description="Disordered" evidence="1">
    <location>
        <begin position="102"/>
        <end position="180"/>
    </location>
</feature>
<keyword evidence="4" id="KW-1185">Reference proteome</keyword>
<proteinExistence type="predicted"/>
<dbReference type="SUPFAM" id="SSF53098">
    <property type="entry name" value="Ribonuclease H-like"/>
    <property type="match status" value="1"/>
</dbReference>
<dbReference type="AlphaFoldDB" id="A0A2P5D5P5"/>
<organism evidence="3 4">
    <name type="scientific">Trema orientale</name>
    <name type="common">Charcoal tree</name>
    <name type="synonym">Celtis orientalis</name>
    <dbReference type="NCBI Taxonomy" id="63057"/>
    <lineage>
        <taxon>Eukaryota</taxon>
        <taxon>Viridiplantae</taxon>
        <taxon>Streptophyta</taxon>
        <taxon>Embryophyta</taxon>
        <taxon>Tracheophyta</taxon>
        <taxon>Spermatophyta</taxon>
        <taxon>Magnoliopsida</taxon>
        <taxon>eudicotyledons</taxon>
        <taxon>Gunneridae</taxon>
        <taxon>Pentapetalae</taxon>
        <taxon>rosids</taxon>
        <taxon>fabids</taxon>
        <taxon>Rosales</taxon>
        <taxon>Cannabaceae</taxon>
        <taxon>Trema</taxon>
    </lineage>
</organism>